<keyword evidence="2" id="KW-1185">Reference proteome</keyword>
<feature type="non-terminal residue" evidence="1">
    <location>
        <position position="1"/>
    </location>
</feature>
<protein>
    <recommendedName>
        <fullName evidence="3">Thioesterase</fullName>
    </recommendedName>
</protein>
<evidence type="ECO:0000313" key="2">
    <source>
        <dbReference type="Proteomes" id="UP001597168"/>
    </source>
</evidence>
<dbReference type="EMBL" id="JBHTLK010000370">
    <property type="protein sequence ID" value="MFD1152348.1"/>
    <property type="molecule type" value="Genomic_DNA"/>
</dbReference>
<gene>
    <name evidence="1" type="ORF">ACFQ3T_34875</name>
</gene>
<dbReference type="Gene3D" id="3.40.50.1820">
    <property type="entry name" value="alpha/beta hydrolase"/>
    <property type="match status" value="1"/>
</dbReference>
<name>A0ABW3R5P9_9PSEU</name>
<sequence>DDAGLDHLLAAELRTGALREGTTAPGLRKVFRAYADGLRRNNALARAHTAVPVDVPVVLVRPDRGLLDTADPLGWDTLTPLLATARCPGDHYSMLRHPEALAVLADLTSPLAR</sequence>
<evidence type="ECO:0000313" key="1">
    <source>
        <dbReference type="EMBL" id="MFD1152348.1"/>
    </source>
</evidence>
<accession>A0ABW3R5P9</accession>
<reference evidence="2" key="1">
    <citation type="journal article" date="2019" name="Int. J. Syst. Evol. Microbiol.">
        <title>The Global Catalogue of Microorganisms (GCM) 10K type strain sequencing project: providing services to taxonomists for standard genome sequencing and annotation.</title>
        <authorList>
            <consortium name="The Broad Institute Genomics Platform"/>
            <consortium name="The Broad Institute Genome Sequencing Center for Infectious Disease"/>
            <person name="Wu L."/>
            <person name="Ma J."/>
        </authorList>
    </citation>
    <scope>NUCLEOTIDE SEQUENCE [LARGE SCALE GENOMIC DNA]</scope>
    <source>
        <strain evidence="2">CCUG 60214</strain>
    </source>
</reference>
<proteinExistence type="predicted"/>
<dbReference type="Proteomes" id="UP001597168">
    <property type="component" value="Unassembled WGS sequence"/>
</dbReference>
<comment type="caution">
    <text evidence="1">The sequence shown here is derived from an EMBL/GenBank/DDBJ whole genome shotgun (WGS) entry which is preliminary data.</text>
</comment>
<dbReference type="SUPFAM" id="SSF53474">
    <property type="entry name" value="alpha/beta-Hydrolases"/>
    <property type="match status" value="1"/>
</dbReference>
<organism evidence="1 2">
    <name type="scientific">Saccharothrix hoggarensis</name>
    <dbReference type="NCBI Taxonomy" id="913853"/>
    <lineage>
        <taxon>Bacteria</taxon>
        <taxon>Bacillati</taxon>
        <taxon>Actinomycetota</taxon>
        <taxon>Actinomycetes</taxon>
        <taxon>Pseudonocardiales</taxon>
        <taxon>Pseudonocardiaceae</taxon>
        <taxon>Saccharothrix</taxon>
    </lineage>
</organism>
<evidence type="ECO:0008006" key="3">
    <source>
        <dbReference type="Google" id="ProtNLM"/>
    </source>
</evidence>
<dbReference type="InterPro" id="IPR029058">
    <property type="entry name" value="AB_hydrolase_fold"/>
</dbReference>